<sequence>MLSVKGISKKYGEVVALDNVSFNLDDGEVLFITGPSGSGKSTLVKIISTEILPDTGEVLFNDVNIAKLSNKETLSYRKNIGVVYQDFKVVGDKTVRENLEVVLAVKNVPREGWEKLVAEVLNKVMLSGKQNHFPAELSGGELQRVAVARAIIGEPKLVLADEPTGNLDWETGWEVIKLLMGAKPQKTSVVITSHNRDLIKKSKHKVIELKEGKIV</sequence>
<dbReference type="GO" id="GO:0005524">
    <property type="term" value="F:ATP binding"/>
    <property type="evidence" value="ECO:0007669"/>
    <property type="project" value="UniProtKB-KW"/>
</dbReference>
<dbReference type="GO" id="GO:0005886">
    <property type="term" value="C:plasma membrane"/>
    <property type="evidence" value="ECO:0007669"/>
    <property type="project" value="TreeGrafter"/>
</dbReference>
<dbReference type="InterPro" id="IPR017871">
    <property type="entry name" value="ABC_transporter-like_CS"/>
</dbReference>
<dbReference type="FunFam" id="3.40.50.300:FF:000056">
    <property type="entry name" value="Cell division ATP-binding protein FtsE"/>
    <property type="match status" value="1"/>
</dbReference>
<evidence type="ECO:0000256" key="4">
    <source>
        <dbReference type="ARBA" id="ARBA00022840"/>
    </source>
</evidence>
<dbReference type="SUPFAM" id="SSF52540">
    <property type="entry name" value="P-loop containing nucleoside triphosphate hydrolases"/>
    <property type="match status" value="1"/>
</dbReference>
<dbReference type="InterPro" id="IPR015854">
    <property type="entry name" value="ABC_transpr_LolD-like"/>
</dbReference>
<dbReference type="PROSITE" id="PS50893">
    <property type="entry name" value="ABC_TRANSPORTER_2"/>
    <property type="match status" value="1"/>
</dbReference>
<dbReference type="InterPro" id="IPR017911">
    <property type="entry name" value="MacB-like_ATP-bd"/>
</dbReference>
<dbReference type="SMART" id="SM00382">
    <property type="entry name" value="AAA"/>
    <property type="match status" value="1"/>
</dbReference>
<protein>
    <recommendedName>
        <fullName evidence="5">ABC transporter domain-containing protein</fullName>
    </recommendedName>
</protein>
<dbReference type="InterPro" id="IPR027417">
    <property type="entry name" value="P-loop_NTPase"/>
</dbReference>
<keyword evidence="2" id="KW-0813">Transport</keyword>
<evidence type="ECO:0000313" key="6">
    <source>
        <dbReference type="EMBL" id="OGM76487.1"/>
    </source>
</evidence>
<organism evidence="6 7">
    <name type="scientific">Candidatus Woesebacteria bacterium RIFOXYA1_FULL_43_9</name>
    <dbReference type="NCBI Taxonomy" id="1802534"/>
    <lineage>
        <taxon>Bacteria</taxon>
        <taxon>Candidatus Woeseibacteriota</taxon>
    </lineage>
</organism>
<dbReference type="Gene3D" id="3.40.50.300">
    <property type="entry name" value="P-loop containing nucleotide triphosphate hydrolases"/>
    <property type="match status" value="1"/>
</dbReference>
<keyword evidence="4" id="KW-0067">ATP-binding</keyword>
<dbReference type="GO" id="GO:0022857">
    <property type="term" value="F:transmembrane transporter activity"/>
    <property type="evidence" value="ECO:0007669"/>
    <property type="project" value="TreeGrafter"/>
</dbReference>
<evidence type="ECO:0000256" key="1">
    <source>
        <dbReference type="ARBA" id="ARBA00005417"/>
    </source>
</evidence>
<evidence type="ECO:0000259" key="5">
    <source>
        <dbReference type="PROSITE" id="PS50893"/>
    </source>
</evidence>
<dbReference type="PANTHER" id="PTHR24220">
    <property type="entry name" value="IMPORT ATP-BINDING PROTEIN"/>
    <property type="match status" value="1"/>
</dbReference>
<dbReference type="InterPro" id="IPR003593">
    <property type="entry name" value="AAA+_ATPase"/>
</dbReference>
<dbReference type="AlphaFoldDB" id="A0A1F8CJH2"/>
<dbReference type="EMBL" id="MGHU01000052">
    <property type="protein sequence ID" value="OGM76487.1"/>
    <property type="molecule type" value="Genomic_DNA"/>
</dbReference>
<dbReference type="CDD" id="cd03255">
    <property type="entry name" value="ABC_MJ0796_LolCDE_FtsE"/>
    <property type="match status" value="1"/>
</dbReference>
<comment type="caution">
    <text evidence="6">The sequence shown here is derived from an EMBL/GenBank/DDBJ whole genome shotgun (WGS) entry which is preliminary data.</text>
</comment>
<dbReference type="PANTHER" id="PTHR24220:SF470">
    <property type="entry name" value="CELL DIVISION ATP-BINDING PROTEIN FTSE"/>
    <property type="match status" value="1"/>
</dbReference>
<dbReference type="Proteomes" id="UP000179241">
    <property type="component" value="Unassembled WGS sequence"/>
</dbReference>
<proteinExistence type="inferred from homology"/>
<feature type="domain" description="ABC transporter" evidence="5">
    <location>
        <begin position="2"/>
        <end position="215"/>
    </location>
</feature>
<reference evidence="6 7" key="1">
    <citation type="journal article" date="2016" name="Nat. Commun.">
        <title>Thousands of microbial genomes shed light on interconnected biogeochemical processes in an aquifer system.</title>
        <authorList>
            <person name="Anantharaman K."/>
            <person name="Brown C.T."/>
            <person name="Hug L.A."/>
            <person name="Sharon I."/>
            <person name="Castelle C.J."/>
            <person name="Probst A.J."/>
            <person name="Thomas B.C."/>
            <person name="Singh A."/>
            <person name="Wilkins M.J."/>
            <person name="Karaoz U."/>
            <person name="Brodie E.L."/>
            <person name="Williams K.H."/>
            <person name="Hubbard S.S."/>
            <person name="Banfield J.F."/>
        </authorList>
    </citation>
    <scope>NUCLEOTIDE SEQUENCE [LARGE SCALE GENOMIC DNA]</scope>
</reference>
<dbReference type="InterPro" id="IPR003439">
    <property type="entry name" value="ABC_transporter-like_ATP-bd"/>
</dbReference>
<dbReference type="Pfam" id="PF00005">
    <property type="entry name" value="ABC_tran"/>
    <property type="match status" value="1"/>
</dbReference>
<name>A0A1F8CJH2_9BACT</name>
<evidence type="ECO:0000256" key="3">
    <source>
        <dbReference type="ARBA" id="ARBA00022741"/>
    </source>
</evidence>
<evidence type="ECO:0000256" key="2">
    <source>
        <dbReference type="ARBA" id="ARBA00022448"/>
    </source>
</evidence>
<gene>
    <name evidence="6" type="ORF">A2188_01580</name>
</gene>
<evidence type="ECO:0000313" key="7">
    <source>
        <dbReference type="Proteomes" id="UP000179241"/>
    </source>
</evidence>
<dbReference type="GO" id="GO:0016887">
    <property type="term" value="F:ATP hydrolysis activity"/>
    <property type="evidence" value="ECO:0007669"/>
    <property type="project" value="InterPro"/>
</dbReference>
<comment type="similarity">
    <text evidence="1">Belongs to the ABC transporter superfamily.</text>
</comment>
<dbReference type="PROSITE" id="PS00211">
    <property type="entry name" value="ABC_TRANSPORTER_1"/>
    <property type="match status" value="1"/>
</dbReference>
<keyword evidence="3" id="KW-0547">Nucleotide-binding</keyword>
<accession>A0A1F8CJH2</accession>